<keyword evidence="2" id="KW-0472">Membrane</keyword>
<dbReference type="AlphaFoldDB" id="A0A482WEV3"/>
<dbReference type="EMBL" id="QDEB01001036">
    <property type="protein sequence ID" value="RZC43233.1"/>
    <property type="molecule type" value="Genomic_DNA"/>
</dbReference>
<feature type="region of interest" description="Disordered" evidence="1">
    <location>
        <begin position="1"/>
        <end position="30"/>
    </location>
</feature>
<feature type="transmembrane region" description="Helical" evidence="2">
    <location>
        <begin position="77"/>
        <end position="97"/>
    </location>
</feature>
<evidence type="ECO:0000256" key="1">
    <source>
        <dbReference type="SAM" id="MobiDB-lite"/>
    </source>
</evidence>
<feature type="transmembrane region" description="Helical" evidence="2">
    <location>
        <begin position="45"/>
        <end position="65"/>
    </location>
</feature>
<accession>A0A482WEV3</accession>
<dbReference type="Proteomes" id="UP000292052">
    <property type="component" value="Unassembled WGS sequence"/>
</dbReference>
<proteinExistence type="predicted"/>
<evidence type="ECO:0000256" key="2">
    <source>
        <dbReference type="SAM" id="Phobius"/>
    </source>
</evidence>
<keyword evidence="2" id="KW-0812">Transmembrane</keyword>
<feature type="non-terminal residue" evidence="3">
    <location>
        <position position="393"/>
    </location>
</feature>
<comment type="caution">
    <text evidence="3">The sequence shown here is derived from an EMBL/GenBank/DDBJ whole genome shotgun (WGS) entry which is preliminary data.</text>
</comment>
<feature type="transmembrane region" description="Helical" evidence="2">
    <location>
        <begin position="352"/>
        <end position="370"/>
    </location>
</feature>
<feature type="transmembrane region" description="Helical" evidence="2">
    <location>
        <begin position="312"/>
        <end position="332"/>
    </location>
</feature>
<keyword evidence="2" id="KW-1133">Transmembrane helix</keyword>
<evidence type="ECO:0000313" key="4">
    <source>
        <dbReference type="Proteomes" id="UP000292052"/>
    </source>
</evidence>
<name>A0A482WEV3_ASBVE</name>
<organism evidence="3 4">
    <name type="scientific">Asbolus verrucosus</name>
    <name type="common">Desert ironclad beetle</name>
    <dbReference type="NCBI Taxonomy" id="1661398"/>
    <lineage>
        <taxon>Eukaryota</taxon>
        <taxon>Metazoa</taxon>
        <taxon>Ecdysozoa</taxon>
        <taxon>Arthropoda</taxon>
        <taxon>Hexapoda</taxon>
        <taxon>Insecta</taxon>
        <taxon>Pterygota</taxon>
        <taxon>Neoptera</taxon>
        <taxon>Endopterygota</taxon>
        <taxon>Coleoptera</taxon>
        <taxon>Polyphaga</taxon>
        <taxon>Cucujiformia</taxon>
        <taxon>Tenebrionidae</taxon>
        <taxon>Pimeliinae</taxon>
        <taxon>Asbolus</taxon>
    </lineage>
</organism>
<gene>
    <name evidence="3" type="ORF">BDFB_008418</name>
</gene>
<evidence type="ECO:0000313" key="3">
    <source>
        <dbReference type="EMBL" id="RZC43233.1"/>
    </source>
</evidence>
<feature type="transmembrane region" description="Helical" evidence="2">
    <location>
        <begin position="215"/>
        <end position="238"/>
    </location>
</feature>
<protein>
    <submittedName>
        <fullName evidence="3">Uncharacterized protein</fullName>
    </submittedName>
</protein>
<feature type="compositionally biased region" description="Acidic residues" evidence="1">
    <location>
        <begin position="12"/>
        <end position="21"/>
    </location>
</feature>
<feature type="transmembrane region" description="Helical" evidence="2">
    <location>
        <begin position="285"/>
        <end position="305"/>
    </location>
</feature>
<feature type="compositionally biased region" description="Low complexity" evidence="1">
    <location>
        <begin position="1"/>
        <end position="11"/>
    </location>
</feature>
<keyword evidence="4" id="KW-1185">Reference proteome</keyword>
<dbReference type="OrthoDB" id="6355263at2759"/>
<sequence>MEDQNELLQCSSDDESLESEEQCPPTEKSNDRHHFIYKNHSKTEFIALQILLICSTTLILILLPLNMKAVNVRGNVYSFILTCSTFSAIVLTIFMIIMKSFFMRYKNIRLIQPPLRWSQLLLLSCVYFLCGFMIIYALDRNRVACHLQDPIKGIVLVWSLLYYFFFCQRFMGLQRIFSVTIIIIGLFVAVDYGLCDEFKCRGYERQRISDDTGEWSLQIHAIWTSVYIGGLALFAAYVTLLERNLLTGKEMDSSASTFLNYTVNGILCHFDLPVLHNRDCNDLPVFSWLFLCSYLVFVVSSMKFLILSQSAVHTTATMTTALPLAGIWWSVVQMTPSQNGLLVLAPSFSGELISSLLGLPIVTVGLYLLYNSHFKEYQRSRMTTHFLQAGDSA</sequence>
<feature type="transmembrane region" description="Helical" evidence="2">
    <location>
        <begin position="172"/>
        <end position="194"/>
    </location>
</feature>
<feature type="transmembrane region" description="Helical" evidence="2">
    <location>
        <begin position="117"/>
        <end position="138"/>
    </location>
</feature>
<feature type="transmembrane region" description="Helical" evidence="2">
    <location>
        <begin position="150"/>
        <end position="166"/>
    </location>
</feature>
<reference evidence="3 4" key="1">
    <citation type="submission" date="2017-03" db="EMBL/GenBank/DDBJ databases">
        <title>Genome of the blue death feigning beetle - Asbolus verrucosus.</title>
        <authorList>
            <person name="Rider S.D."/>
        </authorList>
    </citation>
    <scope>NUCLEOTIDE SEQUENCE [LARGE SCALE GENOMIC DNA]</scope>
    <source>
        <strain evidence="3">Butters</strain>
        <tissue evidence="3">Head and leg muscle</tissue>
    </source>
</reference>